<name>A0ABN7NRS8_TIMPD</name>
<reference evidence="2" key="1">
    <citation type="submission" date="2021-03" db="EMBL/GenBank/DDBJ databases">
        <authorList>
            <person name="Tran Van P."/>
        </authorList>
    </citation>
    <scope>NUCLEOTIDE SEQUENCE</scope>
</reference>
<organism evidence="2 3">
    <name type="scientific">Timema podura</name>
    <name type="common">Walking stick</name>
    <dbReference type="NCBI Taxonomy" id="61482"/>
    <lineage>
        <taxon>Eukaryota</taxon>
        <taxon>Metazoa</taxon>
        <taxon>Ecdysozoa</taxon>
        <taxon>Arthropoda</taxon>
        <taxon>Hexapoda</taxon>
        <taxon>Insecta</taxon>
        <taxon>Pterygota</taxon>
        <taxon>Neoptera</taxon>
        <taxon>Polyneoptera</taxon>
        <taxon>Phasmatodea</taxon>
        <taxon>Timematodea</taxon>
        <taxon>Timematoidea</taxon>
        <taxon>Timematidae</taxon>
        <taxon>Timema</taxon>
    </lineage>
</organism>
<keyword evidence="3" id="KW-1185">Reference proteome</keyword>
<dbReference type="PANTHER" id="PTHR21512:SF5">
    <property type="entry name" value="TRAFFICKING PROTEIN PARTICLE COMPLEX SUBUNIT 9"/>
    <property type="match status" value="1"/>
</dbReference>
<evidence type="ECO:0000313" key="3">
    <source>
        <dbReference type="Proteomes" id="UP001153148"/>
    </source>
</evidence>
<feature type="domain" description="Trs120/TRAPPC9 third Ig-like" evidence="1">
    <location>
        <begin position="135"/>
        <end position="241"/>
    </location>
</feature>
<protein>
    <recommendedName>
        <fullName evidence="1">Trs120/TRAPPC9 third Ig-like domain-containing protein</fullName>
    </recommendedName>
</protein>
<dbReference type="PANTHER" id="PTHR21512">
    <property type="entry name" value="TRAFFICKING PROTEIN PARTICLE COMPLEX SUBUNIT 9"/>
    <property type="match status" value="1"/>
</dbReference>
<dbReference type="EMBL" id="CAJPIN010007523">
    <property type="protein sequence ID" value="CAG2058542.1"/>
    <property type="molecule type" value="Genomic_DNA"/>
</dbReference>
<dbReference type="InterPro" id="IPR013935">
    <property type="entry name" value="Trs120_TRAPPC9"/>
</dbReference>
<accession>A0ABN7NRS8</accession>
<evidence type="ECO:0000313" key="2">
    <source>
        <dbReference type="EMBL" id="CAG2058542.1"/>
    </source>
</evidence>
<sequence>MGTFLQHSNFSGLKELERPWPPECQLAIQPSPDTPIQSPTSFKFNTSSPAFGSLMSGPSSLPLSLDRRAELTPSIRSGSSGRSHSSLASSHLPLAKFSSPSLAKLLEGHLNLSYSGGAAQRSGYCRVSSVALTLEMFYLVLDVANLTSEELELHYTPSKFILIEGLESCRIPVPVDRCPLSKLTKLYHAGGALSTEDRMELDTVCSEHIASLVDLRWNIPASNRSGRLPLRGLSLSPDMLDLKYSNLSLGPDSPWA</sequence>
<dbReference type="InterPro" id="IPR058567">
    <property type="entry name" value="Ig_TRAPPC9_Trs120_3rd"/>
</dbReference>
<dbReference type="Proteomes" id="UP001153148">
    <property type="component" value="Unassembled WGS sequence"/>
</dbReference>
<gene>
    <name evidence="2" type="ORF">TPAB3V08_LOCUS5511</name>
</gene>
<comment type="caution">
    <text evidence="2">The sequence shown here is derived from an EMBL/GenBank/DDBJ whole genome shotgun (WGS) entry which is preliminary data.</text>
</comment>
<evidence type="ECO:0000259" key="1">
    <source>
        <dbReference type="Pfam" id="PF26282"/>
    </source>
</evidence>
<proteinExistence type="predicted"/>
<dbReference type="Pfam" id="PF26282">
    <property type="entry name" value="Ig_TRAPPC9-Trs120_3rd"/>
    <property type="match status" value="1"/>
</dbReference>